<proteinExistence type="predicted"/>
<keyword evidence="2" id="KW-1185">Reference proteome</keyword>
<evidence type="ECO:0000313" key="2">
    <source>
        <dbReference type="Proteomes" id="UP000594014"/>
    </source>
</evidence>
<evidence type="ECO:0000313" key="1">
    <source>
        <dbReference type="EMBL" id="QOX65533.1"/>
    </source>
</evidence>
<organism evidence="1 2">
    <name type="scientific">Anoxybacterium hadale</name>
    <dbReference type="NCBI Taxonomy" id="3408580"/>
    <lineage>
        <taxon>Bacteria</taxon>
        <taxon>Bacillati</taxon>
        <taxon>Bacillota</taxon>
        <taxon>Clostridia</taxon>
        <taxon>Peptostreptococcales</taxon>
        <taxon>Anaerovoracaceae</taxon>
        <taxon>Anoxybacterium</taxon>
    </lineage>
</organism>
<gene>
    <name evidence="1" type="ORF">FRZ06_20290</name>
</gene>
<dbReference type="EMBL" id="CP042469">
    <property type="protein sequence ID" value="QOX65533.1"/>
    <property type="molecule type" value="Genomic_DNA"/>
</dbReference>
<dbReference type="Proteomes" id="UP000594014">
    <property type="component" value="Chromosome"/>
</dbReference>
<accession>A0ACD1AGV7</accession>
<sequence>MSNKVMKNIEASKVQALSELVAYQEGQVVSKTLVQNPNVSLTLFSFDQGEEISTHASHGDALVYVIDGQADVTIGSEQYLVSAGETILMPAETPHAVSAPTRMKFMLTVVF</sequence>
<protein>
    <submittedName>
        <fullName evidence="1">Cupin domain-containing protein</fullName>
    </submittedName>
</protein>
<name>A0ACD1AGV7_9FIRM</name>
<reference evidence="1" key="1">
    <citation type="submission" date="2019-08" db="EMBL/GenBank/DDBJ databases">
        <title>Genome sequence of Clostridiales bacterium MT110.</title>
        <authorList>
            <person name="Cao J."/>
        </authorList>
    </citation>
    <scope>NUCLEOTIDE SEQUENCE</scope>
    <source>
        <strain evidence="1">MT110</strain>
    </source>
</reference>